<sequence>MNKEHLFKHSISKNLDKTLIELGYSRTREYKGLLEYRNSKNILNFIFEWNRDYSFYCQIEFAGEQTDYPLSSVIERLKNSTDTKPAKFDTQFGERVNKWTKELKNDIPKLGIHLLTKSSEVIYKLKNEIEQQSLEYNQLLELEALKRSADEAWNSNNYQNYMNAVNGKLGQLPLSYSKKLEIAKKQIMKNNGL</sequence>
<gene>
    <name evidence="1" type="ORF">SAMN05216290_2644</name>
</gene>
<reference evidence="2" key="1">
    <citation type="submission" date="2016-10" db="EMBL/GenBank/DDBJ databases">
        <authorList>
            <person name="Varghese N."/>
            <person name="Submissions S."/>
        </authorList>
    </citation>
    <scope>NUCLEOTIDE SEQUENCE [LARGE SCALE GENOMIC DNA]</scope>
    <source>
        <strain evidence="2">CGMCC 1.12402</strain>
    </source>
</reference>
<evidence type="ECO:0000313" key="2">
    <source>
        <dbReference type="Proteomes" id="UP000199437"/>
    </source>
</evidence>
<accession>A0A1I0QS43</accession>
<evidence type="ECO:0000313" key="1">
    <source>
        <dbReference type="EMBL" id="SEW30365.1"/>
    </source>
</evidence>
<organism evidence="1 2">
    <name type="scientific">Roseivirga pacifica</name>
    <dbReference type="NCBI Taxonomy" id="1267423"/>
    <lineage>
        <taxon>Bacteria</taxon>
        <taxon>Pseudomonadati</taxon>
        <taxon>Bacteroidota</taxon>
        <taxon>Cytophagia</taxon>
        <taxon>Cytophagales</taxon>
        <taxon>Roseivirgaceae</taxon>
        <taxon>Roseivirga</taxon>
    </lineage>
</organism>
<keyword evidence="2" id="KW-1185">Reference proteome</keyword>
<dbReference type="Proteomes" id="UP000199437">
    <property type="component" value="Unassembled WGS sequence"/>
</dbReference>
<name>A0A1I0QS43_9BACT</name>
<dbReference type="EMBL" id="FOIR01000002">
    <property type="protein sequence ID" value="SEW30365.1"/>
    <property type="molecule type" value="Genomic_DNA"/>
</dbReference>
<dbReference type="STRING" id="1267423.SAMN05216290_2644"/>
<protein>
    <submittedName>
        <fullName evidence="1">Uncharacterized protein</fullName>
    </submittedName>
</protein>
<dbReference type="AlphaFoldDB" id="A0A1I0QS43"/>
<proteinExistence type="predicted"/>